<name>A0A0C3QCE7_9AGAM</name>
<evidence type="ECO:0000313" key="4">
    <source>
        <dbReference type="Proteomes" id="UP000054248"/>
    </source>
</evidence>
<feature type="compositionally biased region" description="Polar residues" evidence="1">
    <location>
        <begin position="1"/>
        <end position="13"/>
    </location>
</feature>
<feature type="region of interest" description="Disordered" evidence="1">
    <location>
        <begin position="1"/>
        <end position="28"/>
    </location>
</feature>
<feature type="domain" description="RNB" evidence="2">
    <location>
        <begin position="9"/>
        <end position="48"/>
    </location>
</feature>
<dbReference type="SUPFAM" id="SSF50249">
    <property type="entry name" value="Nucleic acid-binding proteins"/>
    <property type="match status" value="1"/>
</dbReference>
<evidence type="ECO:0000259" key="2">
    <source>
        <dbReference type="Pfam" id="PF00773"/>
    </source>
</evidence>
<dbReference type="GO" id="GO:0004540">
    <property type="term" value="F:RNA nuclease activity"/>
    <property type="evidence" value="ECO:0007669"/>
    <property type="project" value="InterPro"/>
</dbReference>
<dbReference type="AlphaFoldDB" id="A0A0C3QCE7"/>
<reference evidence="3 4" key="1">
    <citation type="submission" date="2014-04" db="EMBL/GenBank/DDBJ databases">
        <authorList>
            <consortium name="DOE Joint Genome Institute"/>
            <person name="Kuo A."/>
            <person name="Girlanda M."/>
            <person name="Perotto S."/>
            <person name="Kohler A."/>
            <person name="Nagy L.G."/>
            <person name="Floudas D."/>
            <person name="Copeland A."/>
            <person name="Barry K.W."/>
            <person name="Cichocki N."/>
            <person name="Veneault-Fourrey C."/>
            <person name="LaButti K."/>
            <person name="Lindquist E.A."/>
            <person name="Lipzen A."/>
            <person name="Lundell T."/>
            <person name="Morin E."/>
            <person name="Murat C."/>
            <person name="Sun H."/>
            <person name="Tunlid A."/>
            <person name="Henrissat B."/>
            <person name="Grigoriev I.V."/>
            <person name="Hibbett D.S."/>
            <person name="Martin F."/>
            <person name="Nordberg H.P."/>
            <person name="Cantor M.N."/>
            <person name="Hua S.X."/>
        </authorList>
    </citation>
    <scope>NUCLEOTIDE SEQUENCE [LARGE SCALE GENOMIC DNA]</scope>
    <source>
        <strain evidence="3 4">MUT 4182</strain>
    </source>
</reference>
<feature type="region of interest" description="Disordered" evidence="1">
    <location>
        <begin position="48"/>
        <end position="118"/>
    </location>
</feature>
<feature type="compositionally biased region" description="Polar residues" evidence="1">
    <location>
        <begin position="92"/>
        <end position="101"/>
    </location>
</feature>
<evidence type="ECO:0000256" key="1">
    <source>
        <dbReference type="SAM" id="MobiDB-lite"/>
    </source>
</evidence>
<dbReference type="InterPro" id="IPR012340">
    <property type="entry name" value="NA-bd_OB-fold"/>
</dbReference>
<dbReference type="HOGENOM" id="CLU_2074886_0_0_1"/>
<sequence>MVNTAGGTSTVPGANSMLGTEGDPYARVTSPLRRFGDLVNHWQLKACMSPQRASNHARRARRDSDGGRLDDSRNRHQENSTNQSPLLDFSRGQASFQRKSGGSQGALSLRGHRPSADE</sequence>
<keyword evidence="4" id="KW-1185">Reference proteome</keyword>
<organism evidence="3 4">
    <name type="scientific">Tulasnella calospora MUT 4182</name>
    <dbReference type="NCBI Taxonomy" id="1051891"/>
    <lineage>
        <taxon>Eukaryota</taxon>
        <taxon>Fungi</taxon>
        <taxon>Dikarya</taxon>
        <taxon>Basidiomycota</taxon>
        <taxon>Agaricomycotina</taxon>
        <taxon>Agaricomycetes</taxon>
        <taxon>Cantharellales</taxon>
        <taxon>Tulasnellaceae</taxon>
        <taxon>Tulasnella</taxon>
    </lineage>
</organism>
<dbReference type="Proteomes" id="UP000054248">
    <property type="component" value="Unassembled WGS sequence"/>
</dbReference>
<proteinExistence type="predicted"/>
<gene>
    <name evidence="3" type="ORF">M407DRAFT_181810</name>
</gene>
<accession>A0A0C3QCE7</accession>
<feature type="compositionally biased region" description="Basic and acidic residues" evidence="1">
    <location>
        <begin position="62"/>
        <end position="78"/>
    </location>
</feature>
<evidence type="ECO:0000313" key="3">
    <source>
        <dbReference type="EMBL" id="KIO28360.1"/>
    </source>
</evidence>
<protein>
    <recommendedName>
        <fullName evidence="2">RNB domain-containing protein</fullName>
    </recommendedName>
</protein>
<reference evidence="4" key="2">
    <citation type="submission" date="2015-01" db="EMBL/GenBank/DDBJ databases">
        <title>Evolutionary Origins and Diversification of the Mycorrhizal Mutualists.</title>
        <authorList>
            <consortium name="DOE Joint Genome Institute"/>
            <consortium name="Mycorrhizal Genomics Consortium"/>
            <person name="Kohler A."/>
            <person name="Kuo A."/>
            <person name="Nagy L.G."/>
            <person name="Floudas D."/>
            <person name="Copeland A."/>
            <person name="Barry K.W."/>
            <person name="Cichocki N."/>
            <person name="Veneault-Fourrey C."/>
            <person name="LaButti K."/>
            <person name="Lindquist E.A."/>
            <person name="Lipzen A."/>
            <person name="Lundell T."/>
            <person name="Morin E."/>
            <person name="Murat C."/>
            <person name="Riley R."/>
            <person name="Ohm R."/>
            <person name="Sun H."/>
            <person name="Tunlid A."/>
            <person name="Henrissat B."/>
            <person name="Grigoriev I.V."/>
            <person name="Hibbett D.S."/>
            <person name="Martin F."/>
        </authorList>
    </citation>
    <scope>NUCLEOTIDE SEQUENCE [LARGE SCALE GENOMIC DNA]</scope>
    <source>
        <strain evidence="4">MUT 4182</strain>
    </source>
</reference>
<dbReference type="EMBL" id="KN822995">
    <property type="protein sequence ID" value="KIO28360.1"/>
    <property type="molecule type" value="Genomic_DNA"/>
</dbReference>
<dbReference type="GO" id="GO:0003723">
    <property type="term" value="F:RNA binding"/>
    <property type="evidence" value="ECO:0007669"/>
    <property type="project" value="InterPro"/>
</dbReference>
<dbReference type="InterPro" id="IPR001900">
    <property type="entry name" value="RNase_II/R"/>
</dbReference>
<dbReference type="Pfam" id="PF00773">
    <property type="entry name" value="RNB"/>
    <property type="match status" value="1"/>
</dbReference>
<dbReference type="OrthoDB" id="2285229at2759"/>